<dbReference type="PANTHER" id="PTHR36681:SF3">
    <property type="entry name" value="NUCLEAR GTPASE, GERMINAL CENTER-ASSOCIATED, TANDEM DUPLICATE 3"/>
    <property type="match status" value="1"/>
</dbReference>
<proteinExistence type="predicted"/>
<protein>
    <recommendedName>
        <fullName evidence="3">Dynamin N-terminal domain-containing protein</fullName>
    </recommendedName>
</protein>
<dbReference type="EMBL" id="JAUTDP010000002">
    <property type="protein sequence ID" value="KAK3402283.1"/>
    <property type="molecule type" value="Genomic_DNA"/>
</dbReference>
<dbReference type="InterPro" id="IPR045063">
    <property type="entry name" value="Dynamin_N"/>
</dbReference>
<keyword evidence="1" id="KW-0175">Coiled coil</keyword>
<dbReference type="Proteomes" id="UP001281003">
    <property type="component" value="Unassembled WGS sequence"/>
</dbReference>
<accession>A0AAE0PLL6</accession>
<feature type="region of interest" description="Disordered" evidence="2">
    <location>
        <begin position="979"/>
        <end position="1015"/>
    </location>
</feature>
<evidence type="ECO:0000313" key="4">
    <source>
        <dbReference type="EMBL" id="KAK3402283.1"/>
    </source>
</evidence>
<gene>
    <name evidence="4" type="ORF">B0T20DRAFT_135932</name>
</gene>
<dbReference type="SUPFAM" id="SSF52540">
    <property type="entry name" value="P-loop containing nucleoside triphosphate hydrolases"/>
    <property type="match status" value="1"/>
</dbReference>
<dbReference type="PANTHER" id="PTHR36681">
    <property type="entry name" value="NUCLEAR GTPASE, GERMINAL CENTER-ASSOCIATED, TANDEM DUPLICATE 3"/>
    <property type="match status" value="1"/>
</dbReference>
<evidence type="ECO:0000259" key="3">
    <source>
        <dbReference type="Pfam" id="PF00350"/>
    </source>
</evidence>
<reference evidence="4" key="1">
    <citation type="journal article" date="2023" name="Mol. Phylogenet. Evol.">
        <title>Genome-scale phylogeny and comparative genomics of the fungal order Sordariales.</title>
        <authorList>
            <person name="Hensen N."/>
            <person name="Bonometti L."/>
            <person name="Westerberg I."/>
            <person name="Brannstrom I.O."/>
            <person name="Guillou S."/>
            <person name="Cros-Aarteil S."/>
            <person name="Calhoun S."/>
            <person name="Haridas S."/>
            <person name="Kuo A."/>
            <person name="Mondo S."/>
            <person name="Pangilinan J."/>
            <person name="Riley R."/>
            <person name="LaButti K."/>
            <person name="Andreopoulos B."/>
            <person name="Lipzen A."/>
            <person name="Chen C."/>
            <person name="Yan M."/>
            <person name="Daum C."/>
            <person name="Ng V."/>
            <person name="Clum A."/>
            <person name="Steindorff A."/>
            <person name="Ohm R.A."/>
            <person name="Martin F."/>
            <person name="Silar P."/>
            <person name="Natvig D.O."/>
            <person name="Lalanne C."/>
            <person name="Gautier V."/>
            <person name="Ament-Velasquez S.L."/>
            <person name="Kruys A."/>
            <person name="Hutchinson M.I."/>
            <person name="Powell A.J."/>
            <person name="Barry K."/>
            <person name="Miller A.N."/>
            <person name="Grigoriev I.V."/>
            <person name="Debuchy R."/>
            <person name="Gladieux P."/>
            <person name="Hiltunen Thoren M."/>
            <person name="Johannesson H."/>
        </authorList>
    </citation>
    <scope>NUCLEOTIDE SEQUENCE</scope>
    <source>
        <strain evidence="4">FGSC 1904</strain>
    </source>
</reference>
<feature type="compositionally biased region" description="Acidic residues" evidence="2">
    <location>
        <begin position="996"/>
        <end position="1015"/>
    </location>
</feature>
<evidence type="ECO:0000313" key="5">
    <source>
        <dbReference type="Proteomes" id="UP001281003"/>
    </source>
</evidence>
<keyword evidence="5" id="KW-1185">Reference proteome</keyword>
<feature type="domain" description="Dynamin N-terminal" evidence="3">
    <location>
        <begin position="122"/>
        <end position="363"/>
    </location>
</feature>
<comment type="caution">
    <text evidence="4">The sequence shown here is derived from an EMBL/GenBank/DDBJ whole genome shotgun (WGS) entry which is preliminary data.</text>
</comment>
<name>A0AAE0PLL6_SORBR</name>
<dbReference type="InterPro" id="IPR027417">
    <property type="entry name" value="P-loop_NTPase"/>
</dbReference>
<reference evidence="4" key="2">
    <citation type="submission" date="2023-07" db="EMBL/GenBank/DDBJ databases">
        <authorList>
            <consortium name="Lawrence Berkeley National Laboratory"/>
            <person name="Haridas S."/>
            <person name="Hensen N."/>
            <person name="Bonometti L."/>
            <person name="Westerberg I."/>
            <person name="Brannstrom I.O."/>
            <person name="Guillou S."/>
            <person name="Cros-Aarteil S."/>
            <person name="Calhoun S."/>
            <person name="Kuo A."/>
            <person name="Mondo S."/>
            <person name="Pangilinan J."/>
            <person name="Riley R."/>
            <person name="LaButti K."/>
            <person name="Andreopoulos B."/>
            <person name="Lipzen A."/>
            <person name="Chen C."/>
            <person name="Yanf M."/>
            <person name="Daum C."/>
            <person name="Ng V."/>
            <person name="Clum A."/>
            <person name="Steindorff A."/>
            <person name="Ohm R."/>
            <person name="Martin F."/>
            <person name="Silar P."/>
            <person name="Natvig D."/>
            <person name="Lalanne C."/>
            <person name="Gautier V."/>
            <person name="Ament-velasquez S.L."/>
            <person name="Kruys A."/>
            <person name="Hutchinson M.I."/>
            <person name="Powell A.J."/>
            <person name="Barry K."/>
            <person name="Miller A.N."/>
            <person name="Grigoriev I.V."/>
            <person name="Debuchy R."/>
            <person name="Gladieux P."/>
            <person name="Thoren M.H."/>
            <person name="Johannesson H."/>
        </authorList>
    </citation>
    <scope>NUCLEOTIDE SEQUENCE</scope>
    <source>
        <strain evidence="4">FGSC 1904</strain>
    </source>
</reference>
<evidence type="ECO:0000256" key="1">
    <source>
        <dbReference type="SAM" id="Coils"/>
    </source>
</evidence>
<organism evidence="4 5">
    <name type="scientific">Sordaria brevicollis</name>
    <dbReference type="NCBI Taxonomy" id="83679"/>
    <lineage>
        <taxon>Eukaryota</taxon>
        <taxon>Fungi</taxon>
        <taxon>Dikarya</taxon>
        <taxon>Ascomycota</taxon>
        <taxon>Pezizomycotina</taxon>
        <taxon>Sordariomycetes</taxon>
        <taxon>Sordariomycetidae</taxon>
        <taxon>Sordariales</taxon>
        <taxon>Sordariaceae</taxon>
        <taxon>Sordaria</taxon>
    </lineage>
</organism>
<feature type="coiled-coil region" evidence="1">
    <location>
        <begin position="417"/>
        <end position="451"/>
    </location>
</feature>
<sequence>MMAPPRRRSTRAHGEEINEPLVEGSHGKGNIPTKQDGKQLPIAWVACSDDDVHHRVDLKQQAVEDALRNATVLCDDIQSAAKDNKTLLIGAHPRRLFGEEIQSWIAEIDEVKKKHREYEVLVGVAGATGAGKSTILNMLLEMPELLPASNSEASTSCACKVSWNNDDDPEHKFIAEIDFRPLDDLKKELGDIFTLIAESEGDNDESEAEDYEDLVLQQAETLKGIEEGLKKIQAVWGLDKVALKGHDATSLIESDKEVLRLLGTTHTIYSADLETFSDLVKPYIDSSPTNEGFKVWPLVMEARLYVKADILQHGITLVDLPGLSDTVESRAQVAEKFYHKLGVTIIATPACRAIDEKTGVKLMSNYQTLRMQLDGRFEKKKFCVVVSKMDGIDCDVFCKGSRQAKADEALQDDLADIKSLTEKSATIEAKLRAEERKLNKLLGERQKLKGQLTALKPASRKIAKGSASERNRQKKVDIARTQNKALNGPIHKQRTLVERAGAAKRENDAKLAEHKGRVFWTCVRMRHEHIAQRITENLRNQQRVLCQRDTKFSSAPKDDVEVISVSATAFRDHLKGRKPPGFPSKRYTGLPHLRRWLENAVLHPREMHLDAVLNTLKRLLSGIQRWAKVDTGGRAVVFSRETVENRLELTHTTYTKKLEDILVNGSHRVGKLDPFADQLKGQKNCRKKSAMVAARWAFKYPEDTSSTVYMHWATFAAILKRKGGPHKTRTPEVLEYNFPDTLVVPLLESILPKWVHVFHQGIPSTEVLMMMEVHDLWDKYIDELESEIEKAAASIAPHIRDCRQTLLNVEHEIRDRVRERLEETTRLSSTVHPEFKASVKRELEPMFNECLQSIKGINSFRERRKYLQTHVRDCSETMFGRGYHSMKRKHQRQLEQLPASFAKIATFGCNKVANHIALLLGNLDAVNGSTESQVMSDQEASFQQRLGASILQWTTDWHAPKLAKRQRGIETWEIPHEYFHDEDDNGTNHEASNGESDADGEGDGEEEDEDQDMEE</sequence>
<dbReference type="Pfam" id="PF00350">
    <property type="entry name" value="Dynamin_N"/>
    <property type="match status" value="1"/>
</dbReference>
<dbReference type="Gene3D" id="3.40.50.300">
    <property type="entry name" value="P-loop containing nucleotide triphosphate hydrolases"/>
    <property type="match status" value="1"/>
</dbReference>
<feature type="compositionally biased region" description="Basic residues" evidence="2">
    <location>
        <begin position="1"/>
        <end position="11"/>
    </location>
</feature>
<feature type="region of interest" description="Disordered" evidence="2">
    <location>
        <begin position="1"/>
        <end position="35"/>
    </location>
</feature>
<evidence type="ECO:0000256" key="2">
    <source>
        <dbReference type="SAM" id="MobiDB-lite"/>
    </source>
</evidence>
<dbReference type="AlphaFoldDB" id="A0AAE0PLL6"/>